<evidence type="ECO:0000256" key="2">
    <source>
        <dbReference type="ARBA" id="ARBA00023015"/>
    </source>
</evidence>
<reference evidence="5" key="1">
    <citation type="journal article" date="2021" name="PeerJ">
        <title>Extensive microbial diversity within the chicken gut microbiome revealed by metagenomics and culture.</title>
        <authorList>
            <person name="Gilroy R."/>
            <person name="Ravi A."/>
            <person name="Getino M."/>
            <person name="Pursley I."/>
            <person name="Horton D.L."/>
            <person name="Alikhan N.F."/>
            <person name="Baker D."/>
            <person name="Gharbi K."/>
            <person name="Hall N."/>
            <person name="Watson M."/>
            <person name="Adriaenssens E.M."/>
            <person name="Foster-Nyarko E."/>
            <person name="Jarju S."/>
            <person name="Secka A."/>
            <person name="Antonio M."/>
            <person name="Oren A."/>
            <person name="Chaudhuri R.R."/>
            <person name="La Ragione R."/>
            <person name="Hildebrand F."/>
            <person name="Pallen M.J."/>
        </authorList>
    </citation>
    <scope>NUCLEOTIDE SEQUENCE</scope>
    <source>
        <strain evidence="5">CHK193-4272</strain>
    </source>
</reference>
<evidence type="ECO:0000313" key="5">
    <source>
        <dbReference type="EMBL" id="HIV62851.1"/>
    </source>
</evidence>
<evidence type="ECO:0000256" key="3">
    <source>
        <dbReference type="ARBA" id="ARBA00023125"/>
    </source>
</evidence>
<evidence type="ECO:0000256" key="1">
    <source>
        <dbReference type="ARBA" id="ARBA00011046"/>
    </source>
</evidence>
<sequence length="121" mass="14118">MKENNQISSAELEVMQILWNSKEPLNIQAVCDRMPSNKWAYKTVATLLIRMEEKGAVTSQKKGRINYYRPILDKEKYTKEQTKEFVSKLYNGSVKDLAVSLFKSDDMTQSDIDEIRKMFDL</sequence>
<proteinExistence type="inferred from homology"/>
<dbReference type="Gene3D" id="1.10.10.10">
    <property type="entry name" value="Winged helix-like DNA-binding domain superfamily/Winged helix DNA-binding domain"/>
    <property type="match status" value="1"/>
</dbReference>
<reference evidence="5" key="2">
    <citation type="submission" date="2021-04" db="EMBL/GenBank/DDBJ databases">
        <authorList>
            <person name="Gilroy R."/>
        </authorList>
    </citation>
    <scope>NUCLEOTIDE SEQUENCE</scope>
    <source>
        <strain evidence="5">CHK193-4272</strain>
    </source>
</reference>
<dbReference type="AlphaFoldDB" id="A0A9D1TIY6"/>
<dbReference type="PIRSF" id="PIRSF019455">
    <property type="entry name" value="CopR_AtkY"/>
    <property type="match status" value="1"/>
</dbReference>
<organism evidence="5 6">
    <name type="scientific">Candidatus Butyricicoccus avistercoris</name>
    <dbReference type="NCBI Taxonomy" id="2838518"/>
    <lineage>
        <taxon>Bacteria</taxon>
        <taxon>Bacillati</taxon>
        <taxon>Bacillota</taxon>
        <taxon>Clostridia</taxon>
        <taxon>Eubacteriales</taxon>
        <taxon>Butyricicoccaceae</taxon>
        <taxon>Butyricicoccus</taxon>
    </lineage>
</organism>
<dbReference type="GO" id="GO:0003677">
    <property type="term" value="F:DNA binding"/>
    <property type="evidence" value="ECO:0007669"/>
    <property type="project" value="UniProtKB-KW"/>
</dbReference>
<dbReference type="Gene3D" id="1.10.4040.10">
    <property type="entry name" value="Penicillinase repressor domain"/>
    <property type="match status" value="1"/>
</dbReference>
<keyword evidence="4" id="KW-0804">Transcription</keyword>
<dbReference type="SUPFAM" id="SSF46785">
    <property type="entry name" value="Winged helix' DNA-binding domain"/>
    <property type="match status" value="1"/>
</dbReference>
<dbReference type="EMBL" id="DXIE01000049">
    <property type="protein sequence ID" value="HIV62851.1"/>
    <property type="molecule type" value="Genomic_DNA"/>
</dbReference>
<dbReference type="GO" id="GO:0045892">
    <property type="term" value="P:negative regulation of DNA-templated transcription"/>
    <property type="evidence" value="ECO:0007669"/>
    <property type="project" value="InterPro"/>
</dbReference>
<dbReference type="InterPro" id="IPR036388">
    <property type="entry name" value="WH-like_DNA-bd_sf"/>
</dbReference>
<keyword evidence="3" id="KW-0238">DNA-binding</keyword>
<gene>
    <name evidence="5" type="ORF">H9746_08450</name>
</gene>
<accession>A0A9D1TIY6</accession>
<comment type="caution">
    <text evidence="5">The sequence shown here is derived from an EMBL/GenBank/DDBJ whole genome shotgun (WGS) entry which is preliminary data.</text>
</comment>
<comment type="similarity">
    <text evidence="1">Belongs to the BlaI transcriptional regulatory family.</text>
</comment>
<keyword evidence="2" id="KW-0805">Transcription regulation</keyword>
<dbReference type="InterPro" id="IPR036390">
    <property type="entry name" value="WH_DNA-bd_sf"/>
</dbReference>
<evidence type="ECO:0000313" key="6">
    <source>
        <dbReference type="Proteomes" id="UP000886808"/>
    </source>
</evidence>
<dbReference type="Proteomes" id="UP000886808">
    <property type="component" value="Unassembled WGS sequence"/>
</dbReference>
<name>A0A9D1TIY6_9FIRM</name>
<dbReference type="Pfam" id="PF03965">
    <property type="entry name" value="Penicillinase_R"/>
    <property type="match status" value="1"/>
</dbReference>
<dbReference type="InterPro" id="IPR005650">
    <property type="entry name" value="BlaI_family"/>
</dbReference>
<protein>
    <submittedName>
        <fullName evidence="5">BlaI/MecI/CopY family transcriptional regulator</fullName>
    </submittedName>
</protein>
<evidence type="ECO:0000256" key="4">
    <source>
        <dbReference type="ARBA" id="ARBA00023163"/>
    </source>
</evidence>